<feature type="transmembrane region" description="Helical" evidence="5">
    <location>
        <begin position="250"/>
        <end position="267"/>
    </location>
</feature>
<feature type="transmembrane region" description="Helical" evidence="5">
    <location>
        <begin position="157"/>
        <end position="174"/>
    </location>
</feature>
<proteinExistence type="predicted"/>
<evidence type="ECO:0000256" key="1">
    <source>
        <dbReference type="ARBA" id="ARBA00004141"/>
    </source>
</evidence>
<keyword evidence="4 5" id="KW-0472">Membrane</keyword>
<feature type="transmembrane region" description="Helical" evidence="5">
    <location>
        <begin position="69"/>
        <end position="90"/>
    </location>
</feature>
<comment type="subcellular location">
    <subcellularLocation>
        <location evidence="1">Membrane</location>
        <topology evidence="1">Multi-pass membrane protein</topology>
    </subcellularLocation>
</comment>
<evidence type="ECO:0000259" key="6">
    <source>
        <dbReference type="Pfam" id="PF00892"/>
    </source>
</evidence>
<feature type="transmembrane region" description="Helical" evidence="5">
    <location>
        <begin position="33"/>
        <end position="54"/>
    </location>
</feature>
<dbReference type="RefSeq" id="WP_188976165.1">
    <property type="nucleotide sequence ID" value="NZ_BMPG01000001.1"/>
</dbReference>
<dbReference type="PANTHER" id="PTHR32322:SF2">
    <property type="entry name" value="EAMA DOMAIN-CONTAINING PROTEIN"/>
    <property type="match status" value="1"/>
</dbReference>
<dbReference type="InterPro" id="IPR037185">
    <property type="entry name" value="EmrE-like"/>
</dbReference>
<protein>
    <submittedName>
        <fullName evidence="7">EamA family transporter</fullName>
    </submittedName>
</protein>
<evidence type="ECO:0000256" key="2">
    <source>
        <dbReference type="ARBA" id="ARBA00022692"/>
    </source>
</evidence>
<dbReference type="EMBL" id="BMPG01000001">
    <property type="protein sequence ID" value="GGL52564.1"/>
    <property type="molecule type" value="Genomic_DNA"/>
</dbReference>
<gene>
    <name evidence="7" type="ORF">GCM10009039_08510</name>
</gene>
<keyword evidence="3 5" id="KW-1133">Transmembrane helix</keyword>
<name>A0A830F9D2_9EURY</name>
<dbReference type="OrthoDB" id="17861at2157"/>
<keyword evidence="8" id="KW-1185">Reference proteome</keyword>
<evidence type="ECO:0000313" key="8">
    <source>
        <dbReference type="Proteomes" id="UP000607197"/>
    </source>
</evidence>
<organism evidence="7 8">
    <name type="scientific">Halocalculus aciditolerans</name>
    <dbReference type="NCBI Taxonomy" id="1383812"/>
    <lineage>
        <taxon>Archaea</taxon>
        <taxon>Methanobacteriati</taxon>
        <taxon>Methanobacteriota</taxon>
        <taxon>Stenosarchaea group</taxon>
        <taxon>Halobacteria</taxon>
        <taxon>Halobacteriales</taxon>
        <taxon>Halobacteriaceae</taxon>
        <taxon>Halocalculus</taxon>
    </lineage>
</organism>
<feature type="transmembrane region" description="Helical" evidence="5">
    <location>
        <begin position="273"/>
        <end position="290"/>
    </location>
</feature>
<reference evidence="7" key="2">
    <citation type="submission" date="2020-09" db="EMBL/GenBank/DDBJ databases">
        <authorList>
            <person name="Sun Q."/>
            <person name="Ohkuma M."/>
        </authorList>
    </citation>
    <scope>NUCLEOTIDE SEQUENCE</scope>
    <source>
        <strain evidence="7">JCM 19596</strain>
    </source>
</reference>
<feature type="transmembrane region" description="Helical" evidence="5">
    <location>
        <begin position="96"/>
        <end position="118"/>
    </location>
</feature>
<dbReference type="SUPFAM" id="SSF103481">
    <property type="entry name" value="Multidrug resistance efflux transporter EmrE"/>
    <property type="match status" value="2"/>
</dbReference>
<evidence type="ECO:0000256" key="3">
    <source>
        <dbReference type="ARBA" id="ARBA00022989"/>
    </source>
</evidence>
<feature type="transmembrane region" description="Helical" evidence="5">
    <location>
        <begin position="215"/>
        <end position="238"/>
    </location>
</feature>
<sequence>MAARRTALAFLAASLLFGGTFVAAKYGLQFFPPLLFVSLRFDVAAVALAAYVLLTRPLRSLLPRSRRDLAAIAAAGVFSVGLTNAFLFVGQQYATSAIGAIVFSLNPILTPVFAALLLDDERLSRRTALGMAVGLLGVAVVVNPTPDSLLAGGLGKLLLLGGAASAALGSVLIRRADGDLSSTTRTAWAFPLGALLTHALAAADGQTLDAVTWTHTGLAALAFVGVFAGALAFIAYFTLLDDAGPTHANLIFYVVPLAATAGGALVLDETITPLTVAGFLVVFAGFAIIGSRHLTTALTDFLPTDATQNATPTVRLDDATGHDAD</sequence>
<dbReference type="AlphaFoldDB" id="A0A830F9D2"/>
<accession>A0A830F9D2</accession>
<dbReference type="GO" id="GO:0016020">
    <property type="term" value="C:membrane"/>
    <property type="evidence" value="ECO:0007669"/>
    <property type="project" value="UniProtKB-SubCell"/>
</dbReference>
<dbReference type="Pfam" id="PF00892">
    <property type="entry name" value="EamA"/>
    <property type="match status" value="2"/>
</dbReference>
<evidence type="ECO:0000313" key="7">
    <source>
        <dbReference type="EMBL" id="GGL52564.1"/>
    </source>
</evidence>
<dbReference type="InterPro" id="IPR000620">
    <property type="entry name" value="EamA_dom"/>
</dbReference>
<keyword evidence="2 5" id="KW-0812">Transmembrane</keyword>
<comment type="caution">
    <text evidence="7">The sequence shown here is derived from an EMBL/GenBank/DDBJ whole genome shotgun (WGS) entry which is preliminary data.</text>
</comment>
<dbReference type="InterPro" id="IPR050638">
    <property type="entry name" value="AA-Vitamin_Transporters"/>
</dbReference>
<evidence type="ECO:0000256" key="5">
    <source>
        <dbReference type="SAM" id="Phobius"/>
    </source>
</evidence>
<dbReference type="PANTHER" id="PTHR32322">
    <property type="entry name" value="INNER MEMBRANE TRANSPORTER"/>
    <property type="match status" value="1"/>
</dbReference>
<reference evidence="7" key="1">
    <citation type="journal article" date="2014" name="Int. J. Syst. Evol. Microbiol.">
        <title>Complete genome sequence of Corynebacterium casei LMG S-19264T (=DSM 44701T), isolated from a smear-ripened cheese.</title>
        <authorList>
            <consortium name="US DOE Joint Genome Institute (JGI-PGF)"/>
            <person name="Walter F."/>
            <person name="Albersmeier A."/>
            <person name="Kalinowski J."/>
            <person name="Ruckert C."/>
        </authorList>
    </citation>
    <scope>NUCLEOTIDE SEQUENCE</scope>
    <source>
        <strain evidence="7">JCM 19596</strain>
    </source>
</reference>
<feature type="transmembrane region" description="Helical" evidence="5">
    <location>
        <begin position="127"/>
        <end position="145"/>
    </location>
</feature>
<feature type="domain" description="EamA" evidence="6">
    <location>
        <begin position="155"/>
        <end position="289"/>
    </location>
</feature>
<feature type="domain" description="EamA" evidence="6">
    <location>
        <begin position="7"/>
        <end position="142"/>
    </location>
</feature>
<evidence type="ECO:0000256" key="4">
    <source>
        <dbReference type="ARBA" id="ARBA00023136"/>
    </source>
</evidence>
<feature type="transmembrane region" description="Helical" evidence="5">
    <location>
        <begin position="186"/>
        <end position="203"/>
    </location>
</feature>
<dbReference type="Proteomes" id="UP000607197">
    <property type="component" value="Unassembled WGS sequence"/>
</dbReference>